<accession>A0A6C0EIG5</accession>
<organism evidence="1">
    <name type="scientific">viral metagenome</name>
    <dbReference type="NCBI Taxonomy" id="1070528"/>
    <lineage>
        <taxon>unclassified sequences</taxon>
        <taxon>metagenomes</taxon>
        <taxon>organismal metagenomes</taxon>
    </lineage>
</organism>
<proteinExistence type="predicted"/>
<evidence type="ECO:0000313" key="1">
    <source>
        <dbReference type="EMBL" id="QHT28170.1"/>
    </source>
</evidence>
<reference evidence="1" key="1">
    <citation type="journal article" date="2020" name="Nature">
        <title>Giant virus diversity and host interactions through global metagenomics.</title>
        <authorList>
            <person name="Schulz F."/>
            <person name="Roux S."/>
            <person name="Paez-Espino D."/>
            <person name="Jungbluth S."/>
            <person name="Walsh D.A."/>
            <person name="Denef V.J."/>
            <person name="McMahon K.D."/>
            <person name="Konstantinidis K.T."/>
            <person name="Eloe-Fadrosh E.A."/>
            <person name="Kyrpides N.C."/>
            <person name="Woyke T."/>
        </authorList>
    </citation>
    <scope>NUCLEOTIDE SEQUENCE</scope>
    <source>
        <strain evidence="1">GVMAG-M-3300001348-25</strain>
    </source>
</reference>
<sequence>MLFRSKDGKLIELNKISFKNDKLYFQKIVSLFENKQLSTTNNSEQLMQSILSKL</sequence>
<dbReference type="AlphaFoldDB" id="A0A6C0EIG5"/>
<name>A0A6C0EIG5_9ZZZZ</name>
<protein>
    <submittedName>
        <fullName evidence="1">Uncharacterized protein</fullName>
    </submittedName>
</protein>
<dbReference type="EMBL" id="MN738852">
    <property type="protein sequence ID" value="QHT28170.1"/>
    <property type="molecule type" value="Genomic_DNA"/>
</dbReference>